<dbReference type="EC" id="3.1.21.-" evidence="2"/>
<gene>
    <name evidence="2" type="ORF">QBD33_17640</name>
</gene>
<keyword evidence="2" id="KW-0540">Nuclease</keyword>
<dbReference type="Proteomes" id="UP001177527">
    <property type="component" value="Chromosome"/>
</dbReference>
<dbReference type="InterPro" id="IPR007560">
    <property type="entry name" value="Restrct_endonuc_IV_Mrr"/>
</dbReference>
<dbReference type="RefSeq" id="WP_280556314.1">
    <property type="nucleotide sequence ID" value="NZ_CP123488.1"/>
</dbReference>
<keyword evidence="2" id="KW-0255">Endonuclease</keyword>
<dbReference type="Pfam" id="PF04471">
    <property type="entry name" value="Mrr_cat"/>
    <property type="match status" value="1"/>
</dbReference>
<evidence type="ECO:0000313" key="3">
    <source>
        <dbReference type="Proteomes" id="UP001177527"/>
    </source>
</evidence>
<dbReference type="EMBL" id="CP123488">
    <property type="protein sequence ID" value="WGL55432.1"/>
    <property type="molecule type" value="Genomic_DNA"/>
</dbReference>
<reference evidence="2" key="1">
    <citation type="submission" date="2023-04" db="EMBL/GenBank/DDBJ databases">
        <title>APH(3)-Id, a novel chromosomal aminoglycoside phosphotransferase, identified from an environmental isolate of Kluyvera intermedia DW18.</title>
        <authorList>
            <person name="Sha Y."/>
        </authorList>
    </citation>
    <scope>NUCLEOTIDE SEQUENCE</scope>
    <source>
        <strain evidence="2">DW18</strain>
    </source>
</reference>
<dbReference type="GO" id="GO:0016787">
    <property type="term" value="F:hydrolase activity"/>
    <property type="evidence" value="ECO:0007669"/>
    <property type="project" value="UniProtKB-KW"/>
</dbReference>
<dbReference type="GO" id="GO:0009307">
    <property type="term" value="P:DNA restriction-modification system"/>
    <property type="evidence" value="ECO:0007669"/>
    <property type="project" value="InterPro"/>
</dbReference>
<evidence type="ECO:0000313" key="2">
    <source>
        <dbReference type="EMBL" id="WGL55432.1"/>
    </source>
</evidence>
<dbReference type="GO" id="GO:0003677">
    <property type="term" value="F:DNA binding"/>
    <property type="evidence" value="ECO:0007669"/>
    <property type="project" value="InterPro"/>
</dbReference>
<evidence type="ECO:0000259" key="1">
    <source>
        <dbReference type="Pfam" id="PF04471"/>
    </source>
</evidence>
<keyword evidence="2" id="KW-0378">Hydrolase</keyword>
<name>A0AA95FZC3_KLUIN</name>
<dbReference type="AlphaFoldDB" id="A0AA95FZC3"/>
<dbReference type="GO" id="GO:0004519">
    <property type="term" value="F:endonuclease activity"/>
    <property type="evidence" value="ECO:0007669"/>
    <property type="project" value="UniProtKB-KW"/>
</dbReference>
<accession>A0AA95FZC3</accession>
<organism evidence="2 3">
    <name type="scientific">Kluyvera intermedia</name>
    <name type="common">Enterobacter intermedius</name>
    <dbReference type="NCBI Taxonomy" id="61648"/>
    <lineage>
        <taxon>Bacteria</taxon>
        <taxon>Pseudomonadati</taxon>
        <taxon>Pseudomonadota</taxon>
        <taxon>Gammaproteobacteria</taxon>
        <taxon>Enterobacterales</taxon>
        <taxon>Enterobacteriaceae</taxon>
        <taxon>Kluyvera</taxon>
    </lineage>
</organism>
<protein>
    <submittedName>
        <fullName evidence="2">Restriction endonuclease</fullName>
        <ecNumber evidence="2">3.1.21.-</ecNumber>
    </submittedName>
</protein>
<sequence length="108" mass="12252">MGAGQHYICPKIYIECKNYTSDIANPELDQLSGRFSHNRGKVGILICRKITDKQLFRKRCKDTAADGRGFILAIDDDDLDTLCKEYMDGGNQNFSSLLIFTEISLLRE</sequence>
<feature type="domain" description="Restriction endonuclease type IV Mrr" evidence="1">
    <location>
        <begin position="11"/>
        <end position="82"/>
    </location>
</feature>
<proteinExistence type="predicted"/>